<evidence type="ECO:0000256" key="1">
    <source>
        <dbReference type="ARBA" id="ARBA00022723"/>
    </source>
</evidence>
<dbReference type="PROSITE" id="PS51265">
    <property type="entry name" value="ZF_DBF4"/>
    <property type="match status" value="1"/>
</dbReference>
<keyword evidence="3" id="KW-0862">Zinc</keyword>
<feature type="compositionally biased region" description="Polar residues" evidence="5">
    <location>
        <begin position="15"/>
        <end position="29"/>
    </location>
</feature>
<accession>A0A371DCA9</accession>
<evidence type="ECO:0000256" key="2">
    <source>
        <dbReference type="ARBA" id="ARBA00022771"/>
    </source>
</evidence>
<dbReference type="EMBL" id="KZ857401">
    <property type="protein sequence ID" value="RDX50185.1"/>
    <property type="molecule type" value="Genomic_DNA"/>
</dbReference>
<feature type="domain" description="DBF4-type" evidence="6">
    <location>
        <begin position="503"/>
        <end position="552"/>
    </location>
</feature>
<reference evidence="7 8" key="1">
    <citation type="journal article" date="2018" name="Biotechnol. Biofuels">
        <title>Integrative visual omics of the white-rot fungus Polyporus brumalis exposes the biotechnological potential of its oxidative enzymes for delignifying raw plant biomass.</title>
        <authorList>
            <person name="Miyauchi S."/>
            <person name="Rancon A."/>
            <person name="Drula E."/>
            <person name="Hage H."/>
            <person name="Chaduli D."/>
            <person name="Favel A."/>
            <person name="Grisel S."/>
            <person name="Henrissat B."/>
            <person name="Herpoel-Gimbert I."/>
            <person name="Ruiz-Duenas F.J."/>
            <person name="Chevret D."/>
            <person name="Hainaut M."/>
            <person name="Lin J."/>
            <person name="Wang M."/>
            <person name="Pangilinan J."/>
            <person name="Lipzen A."/>
            <person name="Lesage-Meessen L."/>
            <person name="Navarro D."/>
            <person name="Riley R."/>
            <person name="Grigoriev I.V."/>
            <person name="Zhou S."/>
            <person name="Raouche S."/>
            <person name="Rosso M.N."/>
        </authorList>
    </citation>
    <scope>NUCLEOTIDE SEQUENCE [LARGE SCALE GENOMIC DNA]</scope>
    <source>
        <strain evidence="7 8">BRFM 1820</strain>
    </source>
</reference>
<dbReference type="GO" id="GO:1901987">
    <property type="term" value="P:regulation of cell cycle phase transition"/>
    <property type="evidence" value="ECO:0007669"/>
    <property type="project" value="TreeGrafter"/>
</dbReference>
<dbReference type="Pfam" id="PF08630">
    <property type="entry name" value="Dfp1_Him1_M"/>
    <property type="match status" value="1"/>
</dbReference>
<dbReference type="Gene3D" id="6.10.250.3410">
    <property type="entry name" value="DBF zinc finger"/>
    <property type="match status" value="1"/>
</dbReference>
<proteinExistence type="predicted"/>
<dbReference type="PANTHER" id="PTHR15375:SF26">
    <property type="entry name" value="PROTEIN CHIFFON"/>
    <property type="match status" value="1"/>
</dbReference>
<organism evidence="7 8">
    <name type="scientific">Lentinus brumalis</name>
    <dbReference type="NCBI Taxonomy" id="2498619"/>
    <lineage>
        <taxon>Eukaryota</taxon>
        <taxon>Fungi</taxon>
        <taxon>Dikarya</taxon>
        <taxon>Basidiomycota</taxon>
        <taxon>Agaricomycotina</taxon>
        <taxon>Agaricomycetes</taxon>
        <taxon>Polyporales</taxon>
        <taxon>Polyporaceae</taxon>
        <taxon>Lentinus</taxon>
    </lineage>
</organism>
<dbReference type="Pfam" id="PF00533">
    <property type="entry name" value="BRCT"/>
    <property type="match status" value="1"/>
</dbReference>
<dbReference type="InterPro" id="IPR051590">
    <property type="entry name" value="Replication_Regulatory_Kinase"/>
</dbReference>
<dbReference type="OrthoDB" id="21380at2759"/>
<dbReference type="Gene3D" id="3.40.50.10190">
    <property type="entry name" value="BRCT domain"/>
    <property type="match status" value="1"/>
</dbReference>
<dbReference type="PANTHER" id="PTHR15375">
    <property type="entry name" value="ACTIVATOR OF S-PHASE KINASE-RELATED"/>
    <property type="match status" value="1"/>
</dbReference>
<name>A0A371DCA9_9APHY</name>
<dbReference type="GO" id="GO:0008270">
    <property type="term" value="F:zinc ion binding"/>
    <property type="evidence" value="ECO:0007669"/>
    <property type="project" value="UniProtKB-KW"/>
</dbReference>
<dbReference type="InterPro" id="IPR001357">
    <property type="entry name" value="BRCT_dom"/>
</dbReference>
<dbReference type="InterPro" id="IPR013939">
    <property type="entry name" value="Regulatory_Dfp1/Him1"/>
</dbReference>
<keyword evidence="1" id="KW-0479">Metal-binding</keyword>
<feature type="region of interest" description="Disordered" evidence="5">
    <location>
        <begin position="312"/>
        <end position="335"/>
    </location>
</feature>
<sequence length="612" mass="69584">MATAAAFPRDPLATRPQSHNAGMSISPCRTTLRRASAAIKRPHSPEPMADRDDTSSKRVKTTIVARVAQESPTLSVVSRVEAKKERDRKRELEFKAKYSRAFPGFVFYFDLDTGNPEIEATRANLVDRVKYMKAEVHDFFSKDVTHFITLHDVDEKENKEKEAKGSALGSPIRLRGRNTMGESLLQKARTFDIKFWSVAKLHTVLDRCDTPRVTSAIGALSTRAQRPSRDRNLARLLETERLHGTTERDPSQRRHDYIYFSKDSYFVLVEDIRGELATITATEYPIQRTKDGKEKGSWPVLHLHPLARGPFLEYDDKEERRRQKTDKAEQDRQAERARRKARLQHERKQHAQLVRRRSVQQPDLRRCASMNNLQRRATFPATALNGYVDLDEGFGEDIESANASGYLASAAYMAASGNSVSITSTTGTTSAAGGLLRTLQLPPHLKEKMQQQVTMQRRASALPPPAERNKENVMGPPTTIPDRAKFLRKSKSTNTLKLPKRDEQSKPGYCECCRVKFENFKDHIVGRKHRKFAMDDNNFKHLDAVLSRVKRRTVEEVEEANERFLAEALAVPSSTADVDEHMLPHPEDEDIADDVHWDEWVDAAKCESEIEA</sequence>
<feature type="region of interest" description="Disordered" evidence="5">
    <location>
        <begin position="1"/>
        <end position="59"/>
    </location>
</feature>
<dbReference type="GO" id="GO:0043539">
    <property type="term" value="F:protein serine/threonine kinase activator activity"/>
    <property type="evidence" value="ECO:0007669"/>
    <property type="project" value="TreeGrafter"/>
</dbReference>
<dbReference type="InterPro" id="IPR038545">
    <property type="entry name" value="Znf_DBF_sf"/>
</dbReference>
<evidence type="ECO:0000259" key="6">
    <source>
        <dbReference type="PROSITE" id="PS51265"/>
    </source>
</evidence>
<evidence type="ECO:0000256" key="4">
    <source>
        <dbReference type="PROSITE-ProRule" id="PRU00600"/>
    </source>
</evidence>
<protein>
    <recommendedName>
        <fullName evidence="6">DBF4-type domain-containing protein</fullName>
    </recommendedName>
</protein>
<dbReference type="SMART" id="SM00586">
    <property type="entry name" value="ZnF_DBF"/>
    <property type="match status" value="1"/>
</dbReference>
<dbReference type="FunFam" id="6.10.250.3410:FF:000001">
    <property type="entry name" value="Protein DBF4 homolog A"/>
    <property type="match status" value="1"/>
</dbReference>
<keyword evidence="2 4" id="KW-0863">Zinc-finger</keyword>
<dbReference type="SUPFAM" id="SSF52113">
    <property type="entry name" value="BRCT domain"/>
    <property type="match status" value="1"/>
</dbReference>
<dbReference type="InterPro" id="IPR036420">
    <property type="entry name" value="BRCT_dom_sf"/>
</dbReference>
<dbReference type="AlphaFoldDB" id="A0A371DCA9"/>
<dbReference type="Proteomes" id="UP000256964">
    <property type="component" value="Unassembled WGS sequence"/>
</dbReference>
<dbReference type="GO" id="GO:0010571">
    <property type="term" value="P:positive regulation of nuclear cell cycle DNA replication"/>
    <property type="evidence" value="ECO:0007669"/>
    <property type="project" value="TreeGrafter"/>
</dbReference>
<evidence type="ECO:0000256" key="3">
    <source>
        <dbReference type="ARBA" id="ARBA00022833"/>
    </source>
</evidence>
<dbReference type="GO" id="GO:0031431">
    <property type="term" value="C:Dbf4-dependent protein kinase complex"/>
    <property type="evidence" value="ECO:0007669"/>
    <property type="project" value="TreeGrafter"/>
</dbReference>
<dbReference type="STRING" id="139420.A0A371DCA9"/>
<evidence type="ECO:0000313" key="8">
    <source>
        <dbReference type="Proteomes" id="UP000256964"/>
    </source>
</evidence>
<keyword evidence="8" id="KW-1185">Reference proteome</keyword>
<evidence type="ECO:0000313" key="7">
    <source>
        <dbReference type="EMBL" id="RDX50185.1"/>
    </source>
</evidence>
<gene>
    <name evidence="7" type="ORF">OH76DRAFT_1403078</name>
</gene>
<dbReference type="Pfam" id="PF07535">
    <property type="entry name" value="zf-DBF"/>
    <property type="match status" value="1"/>
</dbReference>
<feature type="compositionally biased region" description="Basic and acidic residues" evidence="5">
    <location>
        <begin position="317"/>
        <end position="335"/>
    </location>
</feature>
<evidence type="ECO:0000256" key="5">
    <source>
        <dbReference type="SAM" id="MobiDB-lite"/>
    </source>
</evidence>
<feature type="region of interest" description="Disordered" evidence="5">
    <location>
        <begin position="461"/>
        <end position="481"/>
    </location>
</feature>
<dbReference type="InterPro" id="IPR006572">
    <property type="entry name" value="Znf_DBF"/>
</dbReference>
<dbReference type="CDD" id="cd00027">
    <property type="entry name" value="BRCT"/>
    <property type="match status" value="1"/>
</dbReference>
<dbReference type="GO" id="GO:0003676">
    <property type="term" value="F:nucleic acid binding"/>
    <property type="evidence" value="ECO:0007669"/>
    <property type="project" value="InterPro"/>
</dbReference>